<name>A0AA95I823_9BACL</name>
<gene>
    <name evidence="1" type="ORF">QNH46_19545</name>
</gene>
<evidence type="ECO:0000313" key="2">
    <source>
        <dbReference type="Proteomes" id="UP001177943"/>
    </source>
</evidence>
<accession>A0AA95I823</accession>
<evidence type="ECO:0000313" key="1">
    <source>
        <dbReference type="EMBL" id="WHX48272.1"/>
    </source>
</evidence>
<dbReference type="EMBL" id="CP126084">
    <property type="protein sequence ID" value="WHX48272.1"/>
    <property type="molecule type" value="Genomic_DNA"/>
</dbReference>
<proteinExistence type="predicted"/>
<dbReference type="KEGG" id="pwn:QNH46_19545"/>
<sequence>MARSFFKNNNDDIHNVTIDLQLGKPLDEERTSYMTGWAARFR</sequence>
<dbReference type="AlphaFoldDB" id="A0AA95I823"/>
<reference evidence="1" key="1">
    <citation type="submission" date="2023-05" db="EMBL/GenBank/DDBJ databases">
        <title>Comparative genomics of Bacillaceae isolates and their secondary metabolite potential.</title>
        <authorList>
            <person name="Song L."/>
            <person name="Nielsen L.J."/>
            <person name="Mohite O."/>
            <person name="Xu X."/>
            <person name="Weber T."/>
            <person name="Kovacs A.T."/>
        </authorList>
    </citation>
    <scope>NUCLEOTIDE SEQUENCE</scope>
    <source>
        <strain evidence="1">B2_4</strain>
    </source>
</reference>
<protein>
    <submittedName>
        <fullName evidence="1">Uncharacterized protein</fullName>
    </submittedName>
</protein>
<dbReference type="Proteomes" id="UP001177943">
    <property type="component" value="Chromosome"/>
</dbReference>
<organism evidence="1 2">
    <name type="scientific">Paenibacillus woosongensis</name>
    <dbReference type="NCBI Taxonomy" id="307580"/>
    <lineage>
        <taxon>Bacteria</taxon>
        <taxon>Bacillati</taxon>
        <taxon>Bacillota</taxon>
        <taxon>Bacilli</taxon>
        <taxon>Bacillales</taxon>
        <taxon>Paenibacillaceae</taxon>
        <taxon>Paenibacillus</taxon>
    </lineage>
</organism>